<evidence type="ECO:0000313" key="1">
    <source>
        <dbReference type="EMBL" id="PND00531.1"/>
    </source>
</evidence>
<organism evidence="1 2">
    <name type="scientific">Akkermansia muciniphila</name>
    <dbReference type="NCBI Taxonomy" id="239935"/>
    <lineage>
        <taxon>Bacteria</taxon>
        <taxon>Pseudomonadati</taxon>
        <taxon>Verrucomicrobiota</taxon>
        <taxon>Verrucomicrobiia</taxon>
        <taxon>Verrucomicrobiales</taxon>
        <taxon>Akkermansiaceae</taxon>
        <taxon>Akkermansia</taxon>
    </lineage>
</organism>
<accession>A0AAX0WM89</accession>
<dbReference type="Proteomes" id="UP000236075">
    <property type="component" value="Unassembled WGS sequence"/>
</dbReference>
<evidence type="ECO:0000313" key="2">
    <source>
        <dbReference type="Proteomes" id="UP000236075"/>
    </source>
</evidence>
<comment type="caution">
    <text evidence="1">The sequence shown here is derived from an EMBL/GenBank/DDBJ whole genome shotgun (WGS) entry which is preliminary data.</text>
</comment>
<dbReference type="AlphaFoldDB" id="A0AAX0WM89"/>
<proteinExistence type="predicted"/>
<reference evidence="1 2" key="1">
    <citation type="journal article" date="2017" name="BMC Genomics">
        <title>Genome sequencing of 39 Akkermansia muciniphila isolates reveals its population structure, genomic and functional diverisity, and global distribution in mammalian gut microbiotas.</title>
        <authorList>
            <person name="Guo X."/>
            <person name="Li S."/>
            <person name="Zhang J."/>
            <person name="Wu F."/>
            <person name="Li X."/>
            <person name="Wu D."/>
            <person name="Zhang M."/>
            <person name="Ou Z."/>
            <person name="Jie Z."/>
            <person name="Yan Q."/>
            <person name="Li P."/>
            <person name="Yi J."/>
            <person name="Peng Y."/>
        </authorList>
    </citation>
    <scope>NUCLEOTIDE SEQUENCE [LARGE SCALE GENOMIC DNA]</scope>
    <source>
        <strain evidence="1 2">GP28</strain>
    </source>
</reference>
<name>A0AAX0WM89_9BACT</name>
<dbReference type="EMBL" id="PJLB01000011">
    <property type="protein sequence ID" value="PND00531.1"/>
    <property type="molecule type" value="Genomic_DNA"/>
</dbReference>
<sequence>MIFFSYFHLWLYISIWEITRIPSARLHQYTLPHWIFPDFAETAAAILQVLPDGSPIAIPYFPFINAVCRERLPFPAR</sequence>
<protein>
    <submittedName>
        <fullName evidence="1">Uncharacterized protein</fullName>
    </submittedName>
</protein>
<gene>
    <name evidence="1" type="ORF">CXT95_09980</name>
</gene>